<evidence type="ECO:0000313" key="2">
    <source>
        <dbReference type="Proteomes" id="UP000292627"/>
    </source>
</evidence>
<dbReference type="AlphaFoldDB" id="A0A4Q8L607"/>
<dbReference type="InterPro" id="IPR010921">
    <property type="entry name" value="Trp_repressor/repl_initiator"/>
</dbReference>
<dbReference type="RefSeq" id="WP_130552531.1">
    <property type="nucleotide sequence ID" value="NZ_SHMC01000007.1"/>
</dbReference>
<dbReference type="Pfam" id="PF01371">
    <property type="entry name" value="Trp_repressor"/>
    <property type="match status" value="1"/>
</dbReference>
<dbReference type="Proteomes" id="UP000292627">
    <property type="component" value="Unassembled WGS sequence"/>
</dbReference>
<proteinExistence type="predicted"/>
<dbReference type="PANTHER" id="PTHR40080:SF1">
    <property type="entry name" value="TRPR-LIKE PROTEIN YERC_YECD"/>
    <property type="match status" value="1"/>
</dbReference>
<organism evidence="1 2">
    <name type="scientific">Pseudoxanthomonas winnipegensis</name>
    <dbReference type="NCBI Taxonomy" id="2480810"/>
    <lineage>
        <taxon>Bacteria</taxon>
        <taxon>Pseudomonadati</taxon>
        <taxon>Pseudomonadota</taxon>
        <taxon>Gammaproteobacteria</taxon>
        <taxon>Lysobacterales</taxon>
        <taxon>Lysobacteraceae</taxon>
        <taxon>Pseudoxanthomonas</taxon>
    </lineage>
</organism>
<dbReference type="PIRSF" id="PIRSF012508">
    <property type="entry name" value="YerC"/>
    <property type="match status" value="1"/>
</dbReference>
<protein>
    <submittedName>
        <fullName evidence="1">DNA-binding transcriptional regulator</fullName>
    </submittedName>
</protein>
<dbReference type="OrthoDB" id="2621539at2"/>
<dbReference type="SUPFAM" id="SSF48295">
    <property type="entry name" value="TrpR-like"/>
    <property type="match status" value="1"/>
</dbReference>
<gene>
    <name evidence="1" type="ORF">EA660_16375</name>
</gene>
<dbReference type="InterPro" id="IPR000831">
    <property type="entry name" value="Trp_repress"/>
</dbReference>
<dbReference type="GO" id="GO:0043565">
    <property type="term" value="F:sequence-specific DNA binding"/>
    <property type="evidence" value="ECO:0007669"/>
    <property type="project" value="InterPro"/>
</dbReference>
<dbReference type="EMBL" id="SHMC01000007">
    <property type="protein sequence ID" value="TAA21928.1"/>
    <property type="molecule type" value="Genomic_DNA"/>
</dbReference>
<dbReference type="PANTHER" id="PTHR40080">
    <property type="entry name" value="LMO1763 PROTEIN"/>
    <property type="match status" value="1"/>
</dbReference>
<dbReference type="InterPro" id="IPR013368">
    <property type="entry name" value="YecD_YerC"/>
</dbReference>
<dbReference type="NCBIfam" id="TIGR02531">
    <property type="entry name" value="yecD_yerC"/>
    <property type="match status" value="1"/>
</dbReference>
<comment type="caution">
    <text evidence="1">The sequence shown here is derived from an EMBL/GenBank/DDBJ whole genome shotgun (WGS) entry which is preliminary data.</text>
</comment>
<accession>A0A4Q8L607</accession>
<sequence>MKRRTETDEKTTSLAQQSLARALAGLTKPEEVRAFLVDLCTPAELEAMADRWRVVPLLLKGVPYREIHELTEVSVTTIGRVARTLETGTGGYAAALRRQQSRTIASH</sequence>
<evidence type="ECO:0000313" key="1">
    <source>
        <dbReference type="EMBL" id="TAA21928.1"/>
    </source>
</evidence>
<reference evidence="1 2" key="1">
    <citation type="submission" date="2019-02" db="EMBL/GenBank/DDBJ databases">
        <title>WGS of Pseudoxanthomonas species novum from clinical isolates.</title>
        <authorList>
            <person name="Bernier A.-M."/>
            <person name="Bernard K."/>
            <person name="Vachon A."/>
        </authorList>
    </citation>
    <scope>NUCLEOTIDE SEQUENCE [LARGE SCALE GENOMIC DNA]</scope>
    <source>
        <strain evidence="1 2">NML171200</strain>
    </source>
</reference>
<dbReference type="InterPro" id="IPR038116">
    <property type="entry name" value="TrpR-like_sf"/>
</dbReference>
<dbReference type="Gene3D" id="1.10.1270.10">
    <property type="entry name" value="TrpR-like"/>
    <property type="match status" value="1"/>
</dbReference>
<name>A0A4Q8L607_9GAMM</name>
<dbReference type="GO" id="GO:0003700">
    <property type="term" value="F:DNA-binding transcription factor activity"/>
    <property type="evidence" value="ECO:0007669"/>
    <property type="project" value="InterPro"/>
</dbReference>
<keyword evidence="1" id="KW-0238">DNA-binding</keyword>